<feature type="transmembrane region" description="Helical" evidence="7">
    <location>
        <begin position="102"/>
        <end position="123"/>
    </location>
</feature>
<reference evidence="10" key="1">
    <citation type="journal article" date="2019" name="Int. J. Syst. Evol. Microbiol.">
        <title>The Global Catalogue of Microorganisms (GCM) 10K type strain sequencing project: providing services to taxonomists for standard genome sequencing and annotation.</title>
        <authorList>
            <consortium name="The Broad Institute Genomics Platform"/>
            <consortium name="The Broad Institute Genome Sequencing Center for Infectious Disease"/>
            <person name="Wu L."/>
            <person name="Ma J."/>
        </authorList>
    </citation>
    <scope>NUCLEOTIDE SEQUENCE [LARGE SCALE GENOMIC DNA]</scope>
    <source>
        <strain evidence="10">JCM 17986</strain>
    </source>
</reference>
<feature type="transmembrane region" description="Helical" evidence="7">
    <location>
        <begin position="9"/>
        <end position="29"/>
    </location>
</feature>
<name>A0ABP9HKF6_9ACTN</name>
<dbReference type="PANTHER" id="PTHR43163">
    <property type="entry name" value="DIPEPTIDE TRANSPORT SYSTEM PERMEASE PROTEIN DPPB-RELATED"/>
    <property type="match status" value="1"/>
</dbReference>
<gene>
    <name evidence="9" type="ORF">GCM10023205_43890</name>
</gene>
<sequence length="319" mass="33651">MGTYILRRALGVLVVMFAVVTGMFLLLHASPVSPVNQLAPQVAADPVARAAVEHRMGLDRPLLVQYGDYLGGLLTGDMGESLYDGSSVADQVGRALPVSLELGFLATVLAGIPALVLGTWSALRQGRAVDRATRVLTVLAMSLPGYWLAVVLMVMVDDPDFLPGAGGFVHFTDDPARNLQVLLLPALVLGLAAFAMVTRSLRGGLVEAYASDHVAFARAMGSSRLDVLRRVALRGAVVPTLTVAGVLIGGLLSGTVLVENVFQIPGLGQLMVTAFQRQDYQLALGGCVATAAIFLLLNLVVDLLYLVVDPRTRQGLARA</sequence>
<dbReference type="Proteomes" id="UP001500466">
    <property type="component" value="Unassembled WGS sequence"/>
</dbReference>
<feature type="transmembrane region" description="Helical" evidence="7">
    <location>
        <begin position="176"/>
        <end position="197"/>
    </location>
</feature>
<protein>
    <submittedName>
        <fullName evidence="9">ABC transporter permease</fullName>
    </submittedName>
</protein>
<comment type="similarity">
    <text evidence="7">Belongs to the binding-protein-dependent transport system permease family.</text>
</comment>
<evidence type="ECO:0000313" key="10">
    <source>
        <dbReference type="Proteomes" id="UP001500466"/>
    </source>
</evidence>
<feature type="transmembrane region" description="Helical" evidence="7">
    <location>
        <begin position="135"/>
        <end position="156"/>
    </location>
</feature>
<keyword evidence="6 7" id="KW-0472">Membrane</keyword>
<evidence type="ECO:0000259" key="8">
    <source>
        <dbReference type="PROSITE" id="PS50928"/>
    </source>
</evidence>
<dbReference type="Pfam" id="PF00528">
    <property type="entry name" value="BPD_transp_1"/>
    <property type="match status" value="1"/>
</dbReference>
<comment type="caution">
    <text evidence="9">The sequence shown here is derived from an EMBL/GenBank/DDBJ whole genome shotgun (WGS) entry which is preliminary data.</text>
</comment>
<evidence type="ECO:0000256" key="3">
    <source>
        <dbReference type="ARBA" id="ARBA00022475"/>
    </source>
</evidence>
<evidence type="ECO:0000256" key="6">
    <source>
        <dbReference type="ARBA" id="ARBA00023136"/>
    </source>
</evidence>
<dbReference type="RefSeq" id="WP_345677305.1">
    <property type="nucleotide sequence ID" value="NZ_BAABHS010000015.1"/>
</dbReference>
<dbReference type="Gene3D" id="1.10.3720.10">
    <property type="entry name" value="MetI-like"/>
    <property type="match status" value="1"/>
</dbReference>
<organism evidence="9 10">
    <name type="scientific">Yinghuangia aomiensis</name>
    <dbReference type="NCBI Taxonomy" id="676205"/>
    <lineage>
        <taxon>Bacteria</taxon>
        <taxon>Bacillati</taxon>
        <taxon>Actinomycetota</taxon>
        <taxon>Actinomycetes</taxon>
        <taxon>Kitasatosporales</taxon>
        <taxon>Streptomycetaceae</taxon>
        <taxon>Yinghuangia</taxon>
    </lineage>
</organism>
<dbReference type="InterPro" id="IPR035906">
    <property type="entry name" value="MetI-like_sf"/>
</dbReference>
<evidence type="ECO:0000313" key="9">
    <source>
        <dbReference type="EMBL" id="GAA4972818.1"/>
    </source>
</evidence>
<keyword evidence="4 7" id="KW-0812">Transmembrane</keyword>
<keyword evidence="3" id="KW-1003">Cell membrane</keyword>
<evidence type="ECO:0000256" key="7">
    <source>
        <dbReference type="RuleBase" id="RU363032"/>
    </source>
</evidence>
<dbReference type="PROSITE" id="PS50928">
    <property type="entry name" value="ABC_TM1"/>
    <property type="match status" value="1"/>
</dbReference>
<keyword evidence="5 7" id="KW-1133">Transmembrane helix</keyword>
<dbReference type="Pfam" id="PF19300">
    <property type="entry name" value="BPD_transp_1_N"/>
    <property type="match status" value="1"/>
</dbReference>
<evidence type="ECO:0000256" key="2">
    <source>
        <dbReference type="ARBA" id="ARBA00022448"/>
    </source>
</evidence>
<dbReference type="InterPro" id="IPR000515">
    <property type="entry name" value="MetI-like"/>
</dbReference>
<evidence type="ECO:0000256" key="1">
    <source>
        <dbReference type="ARBA" id="ARBA00004651"/>
    </source>
</evidence>
<dbReference type="PANTHER" id="PTHR43163:SF7">
    <property type="entry name" value="DIPEPTIDE-TRANSPORT INTEGRAL MEMBRANE PROTEIN ABC TRANSPORTER DPPB-RELATED"/>
    <property type="match status" value="1"/>
</dbReference>
<dbReference type="SUPFAM" id="SSF161098">
    <property type="entry name" value="MetI-like"/>
    <property type="match status" value="1"/>
</dbReference>
<feature type="transmembrane region" description="Helical" evidence="7">
    <location>
        <begin position="231"/>
        <end position="252"/>
    </location>
</feature>
<evidence type="ECO:0000256" key="4">
    <source>
        <dbReference type="ARBA" id="ARBA00022692"/>
    </source>
</evidence>
<feature type="transmembrane region" description="Helical" evidence="7">
    <location>
        <begin position="280"/>
        <end position="308"/>
    </location>
</feature>
<keyword evidence="2 7" id="KW-0813">Transport</keyword>
<accession>A0ABP9HKF6</accession>
<proteinExistence type="inferred from homology"/>
<dbReference type="InterPro" id="IPR045621">
    <property type="entry name" value="BPD_transp_1_N"/>
</dbReference>
<dbReference type="CDD" id="cd06261">
    <property type="entry name" value="TM_PBP2"/>
    <property type="match status" value="1"/>
</dbReference>
<keyword evidence="10" id="KW-1185">Reference proteome</keyword>
<comment type="subcellular location">
    <subcellularLocation>
        <location evidence="1 7">Cell membrane</location>
        <topology evidence="1 7">Multi-pass membrane protein</topology>
    </subcellularLocation>
</comment>
<evidence type="ECO:0000256" key="5">
    <source>
        <dbReference type="ARBA" id="ARBA00022989"/>
    </source>
</evidence>
<dbReference type="EMBL" id="BAABHS010000015">
    <property type="protein sequence ID" value="GAA4972818.1"/>
    <property type="molecule type" value="Genomic_DNA"/>
</dbReference>
<feature type="domain" description="ABC transmembrane type-1" evidence="8">
    <location>
        <begin position="96"/>
        <end position="305"/>
    </location>
</feature>